<dbReference type="PANTHER" id="PTHR47718">
    <property type="entry name" value="OS01G0519700 PROTEIN"/>
    <property type="match status" value="1"/>
</dbReference>
<dbReference type="InParanoid" id="A0A059CNP2"/>
<gene>
    <name evidence="2" type="ORF">EUGRSUZ_C01165</name>
</gene>
<dbReference type="AlphaFoldDB" id="A0A059CNP2"/>
<sequence>MGNAGRAFPSNSGPSLWLAERRRPEIRKAPPRRSPEAERSSAAAVVLGSPIVSPASSPSQEPQWGWSFQVKSKHIICMWRMHYVRVLEFEEKSLGVLLCVIVRISLVLHLASKKRWKGLRKESIFESTWKEMEEEWGTKDNSWLNRLYESRNKWNAAFGGGIFSCGISSTQRSEGSTNIFWLMPANSMNLIGFVHHYEQQVKYIREAEVQDDHNSRGIIIFLSISWQKCSQ</sequence>
<name>A0A059CNP2_EUCGR</name>
<feature type="compositionally biased region" description="Basic and acidic residues" evidence="1">
    <location>
        <begin position="19"/>
        <end position="39"/>
    </location>
</feature>
<reference evidence="2" key="1">
    <citation type="submission" date="2013-07" db="EMBL/GenBank/DDBJ databases">
        <title>The genome of Eucalyptus grandis.</title>
        <authorList>
            <person name="Schmutz J."/>
            <person name="Hayes R."/>
            <person name="Myburg A."/>
            <person name="Tuskan G."/>
            <person name="Grattapaglia D."/>
            <person name="Rokhsar D.S."/>
        </authorList>
    </citation>
    <scope>NUCLEOTIDE SEQUENCE</scope>
    <source>
        <tissue evidence="2">Leaf extractions</tissue>
    </source>
</reference>
<dbReference type="STRING" id="71139.A0A059CNP2"/>
<dbReference type="Gramene" id="KCW79821">
    <property type="protein sequence ID" value="KCW79821"/>
    <property type="gene ID" value="EUGRSUZ_C01165"/>
</dbReference>
<dbReference type="EMBL" id="KK198755">
    <property type="protein sequence ID" value="KCW79821.1"/>
    <property type="molecule type" value="Genomic_DNA"/>
</dbReference>
<dbReference type="PANTHER" id="PTHR47718:SF17">
    <property type="entry name" value="PROTEIN FAR1-RELATED SEQUENCE 5-LIKE"/>
    <property type="match status" value="1"/>
</dbReference>
<evidence type="ECO:0000313" key="2">
    <source>
        <dbReference type="EMBL" id="KCW79821.1"/>
    </source>
</evidence>
<accession>A0A059CNP2</accession>
<proteinExistence type="predicted"/>
<organism evidence="2">
    <name type="scientific">Eucalyptus grandis</name>
    <name type="common">Flooded gum</name>
    <dbReference type="NCBI Taxonomy" id="71139"/>
    <lineage>
        <taxon>Eukaryota</taxon>
        <taxon>Viridiplantae</taxon>
        <taxon>Streptophyta</taxon>
        <taxon>Embryophyta</taxon>
        <taxon>Tracheophyta</taxon>
        <taxon>Spermatophyta</taxon>
        <taxon>Magnoliopsida</taxon>
        <taxon>eudicotyledons</taxon>
        <taxon>Gunneridae</taxon>
        <taxon>Pentapetalae</taxon>
        <taxon>rosids</taxon>
        <taxon>malvids</taxon>
        <taxon>Myrtales</taxon>
        <taxon>Myrtaceae</taxon>
        <taxon>Myrtoideae</taxon>
        <taxon>Eucalypteae</taxon>
        <taxon>Eucalyptus</taxon>
    </lineage>
</organism>
<feature type="region of interest" description="Disordered" evidence="1">
    <location>
        <begin position="1"/>
        <end position="41"/>
    </location>
</feature>
<evidence type="ECO:0000256" key="1">
    <source>
        <dbReference type="SAM" id="MobiDB-lite"/>
    </source>
</evidence>
<protein>
    <submittedName>
        <fullName evidence="2">Uncharacterized protein</fullName>
    </submittedName>
</protein>